<keyword evidence="5 6" id="KW-0472">Membrane</keyword>
<dbReference type="PANTHER" id="PTHR32196">
    <property type="entry name" value="ABC TRANSPORTER PERMEASE PROTEIN YPHD-RELATED-RELATED"/>
    <property type="match status" value="1"/>
</dbReference>
<keyword evidence="8" id="KW-1185">Reference proteome</keyword>
<reference evidence="7 8" key="1">
    <citation type="submission" date="2023-07" db="EMBL/GenBank/DDBJ databases">
        <title>Genomic Encyclopedia of Type Strains, Phase IV (KMG-IV): sequencing the most valuable type-strain genomes for metagenomic binning, comparative biology and taxonomic classification.</title>
        <authorList>
            <person name="Goeker M."/>
        </authorList>
    </citation>
    <scope>NUCLEOTIDE SEQUENCE [LARGE SCALE GENOMIC DNA]</scope>
    <source>
        <strain evidence="7 8">DSM 19619</strain>
    </source>
</reference>
<evidence type="ECO:0000256" key="1">
    <source>
        <dbReference type="ARBA" id="ARBA00004651"/>
    </source>
</evidence>
<evidence type="ECO:0000256" key="5">
    <source>
        <dbReference type="ARBA" id="ARBA00023136"/>
    </source>
</evidence>
<feature type="transmembrane region" description="Helical" evidence="6">
    <location>
        <begin position="160"/>
        <end position="182"/>
    </location>
</feature>
<accession>A0ABU0JCS5</accession>
<organism evidence="7 8">
    <name type="scientific">Labrys wisconsinensis</name>
    <dbReference type="NCBI Taxonomy" id="425677"/>
    <lineage>
        <taxon>Bacteria</taxon>
        <taxon>Pseudomonadati</taxon>
        <taxon>Pseudomonadota</taxon>
        <taxon>Alphaproteobacteria</taxon>
        <taxon>Hyphomicrobiales</taxon>
        <taxon>Xanthobacteraceae</taxon>
        <taxon>Labrys</taxon>
    </lineage>
</organism>
<feature type="transmembrane region" description="Helical" evidence="6">
    <location>
        <begin position="212"/>
        <end position="234"/>
    </location>
</feature>
<comment type="caution">
    <text evidence="7">The sequence shown here is derived from an EMBL/GenBank/DDBJ whole genome shotgun (WGS) entry which is preliminary data.</text>
</comment>
<keyword evidence="4 6" id="KW-1133">Transmembrane helix</keyword>
<sequence length="315" mass="31701">MIFLSAILPAQRNSRAGPWYLVLGFLVVVVAVVSLSAPLFVTAGNLSNVAAQVAPLLISAVGQTFVIIAGGLDLSVGALISLTTGLLVLDLPSWAVVLLVLAVAAAVGAVNGIGVAWLNVHPIIMTLASMSMVQGAALLVRPVPGGTPPAWVSLAVADDILGVHAAILWIVAFSGLAAVLLYRTRFGLHLFALGGDQASAGLNGVPVRRDIVLAYMLSSLFAAGAGVFLAGRIASGDANVGTVFGIDSITAVALGGTSLSGGVGSLVGTMLGAVIVGVIGNGMNLMNVSAFLQTVIKGALLLAVVCIQRRRTIGL</sequence>
<evidence type="ECO:0000313" key="7">
    <source>
        <dbReference type="EMBL" id="MDQ0470942.1"/>
    </source>
</evidence>
<feature type="transmembrane region" description="Helical" evidence="6">
    <location>
        <begin position="290"/>
        <end position="307"/>
    </location>
</feature>
<keyword evidence="2" id="KW-1003">Cell membrane</keyword>
<proteinExistence type="predicted"/>
<feature type="transmembrane region" description="Helical" evidence="6">
    <location>
        <begin position="20"/>
        <end position="41"/>
    </location>
</feature>
<dbReference type="CDD" id="cd06579">
    <property type="entry name" value="TM_PBP1_transp_AraH_like"/>
    <property type="match status" value="1"/>
</dbReference>
<evidence type="ECO:0000256" key="2">
    <source>
        <dbReference type="ARBA" id="ARBA00022475"/>
    </source>
</evidence>
<dbReference type="RefSeq" id="WP_307275303.1">
    <property type="nucleotide sequence ID" value="NZ_JAUSVX010000007.1"/>
</dbReference>
<feature type="transmembrane region" description="Helical" evidence="6">
    <location>
        <begin position="266"/>
        <end position="284"/>
    </location>
</feature>
<comment type="subcellular location">
    <subcellularLocation>
        <location evidence="1">Cell membrane</location>
        <topology evidence="1">Multi-pass membrane protein</topology>
    </subcellularLocation>
</comment>
<feature type="transmembrane region" description="Helical" evidence="6">
    <location>
        <begin position="123"/>
        <end position="140"/>
    </location>
</feature>
<dbReference type="EMBL" id="JAUSVX010000007">
    <property type="protein sequence ID" value="MDQ0470942.1"/>
    <property type="molecule type" value="Genomic_DNA"/>
</dbReference>
<evidence type="ECO:0000256" key="3">
    <source>
        <dbReference type="ARBA" id="ARBA00022692"/>
    </source>
</evidence>
<feature type="transmembrane region" description="Helical" evidence="6">
    <location>
        <begin position="53"/>
        <end position="82"/>
    </location>
</feature>
<evidence type="ECO:0000313" key="8">
    <source>
        <dbReference type="Proteomes" id="UP001242480"/>
    </source>
</evidence>
<gene>
    <name evidence="7" type="ORF">QO011_003961</name>
</gene>
<evidence type="ECO:0000256" key="4">
    <source>
        <dbReference type="ARBA" id="ARBA00022989"/>
    </source>
</evidence>
<dbReference type="PANTHER" id="PTHR32196:SF63">
    <property type="entry name" value="INNER MEMBRANE ABC TRANSPORTER PERMEASE PROTEIN YJFF"/>
    <property type="match status" value="1"/>
</dbReference>
<name>A0ABU0JCS5_9HYPH</name>
<keyword evidence="3 6" id="KW-0812">Transmembrane</keyword>
<dbReference type="InterPro" id="IPR001851">
    <property type="entry name" value="ABC_transp_permease"/>
</dbReference>
<dbReference type="Proteomes" id="UP001242480">
    <property type="component" value="Unassembled WGS sequence"/>
</dbReference>
<feature type="transmembrane region" description="Helical" evidence="6">
    <location>
        <begin position="94"/>
        <end position="116"/>
    </location>
</feature>
<protein>
    <submittedName>
        <fullName evidence="7">Ribose transport system permease protein</fullName>
    </submittedName>
</protein>
<dbReference type="Pfam" id="PF02653">
    <property type="entry name" value="BPD_transp_2"/>
    <property type="match status" value="1"/>
</dbReference>
<evidence type="ECO:0000256" key="6">
    <source>
        <dbReference type="SAM" id="Phobius"/>
    </source>
</evidence>